<protein>
    <submittedName>
        <fullName evidence="2">Uncharacterized protein</fullName>
    </submittedName>
</protein>
<keyword evidence="1" id="KW-0732">Signal</keyword>
<accession>A0ABY6M0U8</accession>
<keyword evidence="3" id="KW-1185">Reference proteome</keyword>
<evidence type="ECO:0000313" key="3">
    <source>
        <dbReference type="Proteomes" id="UP001163328"/>
    </source>
</evidence>
<feature type="chain" id="PRO_5045779469" evidence="1">
    <location>
        <begin position="21"/>
        <end position="213"/>
    </location>
</feature>
<dbReference type="Proteomes" id="UP001163328">
    <property type="component" value="Chromosome"/>
</dbReference>
<dbReference type="PROSITE" id="PS51257">
    <property type="entry name" value="PROKAR_LIPOPROTEIN"/>
    <property type="match status" value="1"/>
</dbReference>
<proteinExistence type="predicted"/>
<dbReference type="EMBL" id="CP081495">
    <property type="protein sequence ID" value="UYW02182.1"/>
    <property type="molecule type" value="Genomic_DNA"/>
</dbReference>
<dbReference type="RefSeq" id="WP_264434680.1">
    <property type="nucleotide sequence ID" value="NZ_CP081495.1"/>
</dbReference>
<feature type="signal peptide" evidence="1">
    <location>
        <begin position="1"/>
        <end position="20"/>
    </location>
</feature>
<name>A0ABY6M0U8_9FLAO</name>
<gene>
    <name evidence="2" type="ORF">K5I29_04570</name>
</gene>
<reference evidence="2" key="1">
    <citation type="submission" date="2021-08" db="EMBL/GenBank/DDBJ databases">
        <title>Flavobacterium sp. strain CC-SYL302.</title>
        <authorList>
            <person name="Lin S.-Y."/>
            <person name="Lee T.-H."/>
            <person name="Young C.-C."/>
        </authorList>
    </citation>
    <scope>NUCLEOTIDE SEQUENCE</scope>
    <source>
        <strain evidence="2">CC-SYL302</strain>
    </source>
</reference>
<organism evidence="2 3">
    <name type="scientific">Flavobacterium agricola</name>
    <dbReference type="NCBI Taxonomy" id="2870839"/>
    <lineage>
        <taxon>Bacteria</taxon>
        <taxon>Pseudomonadati</taxon>
        <taxon>Bacteroidota</taxon>
        <taxon>Flavobacteriia</taxon>
        <taxon>Flavobacteriales</taxon>
        <taxon>Flavobacteriaceae</taxon>
        <taxon>Flavobacterium</taxon>
    </lineage>
</organism>
<evidence type="ECO:0000313" key="2">
    <source>
        <dbReference type="EMBL" id="UYW02182.1"/>
    </source>
</evidence>
<evidence type="ECO:0000256" key="1">
    <source>
        <dbReference type="SAM" id="SignalP"/>
    </source>
</evidence>
<sequence>MKLFYSLLGLLVLASCKKQAIYVPQSDVTLLTEMADYSNIAMLYNLQNDSVQIDVKDDATITQTNWLFEVDKRLPLYLVIPEVKRLQDKKYKKAAEEMMPNFYTYMDTVAKTVAFMPIEHVVYELGAKPNLQENARTNQILTIDKNGAVFLADELVDLKQINAVLNQKFPEQPVVLSLAFDKNITFETYLQTKLNLTKISLPNVRIATTEMVY</sequence>